<dbReference type="InterPro" id="IPR029760">
    <property type="entry name" value="GPX_CS"/>
</dbReference>
<dbReference type="OrthoDB" id="9789406at2"/>
<dbReference type="PIRSF" id="PIRSF000303">
    <property type="entry name" value="Glutathion_perox"/>
    <property type="match status" value="1"/>
</dbReference>
<dbReference type="InterPro" id="IPR029759">
    <property type="entry name" value="GPX_AS"/>
</dbReference>
<dbReference type="GO" id="GO:0034599">
    <property type="term" value="P:cellular response to oxidative stress"/>
    <property type="evidence" value="ECO:0007669"/>
    <property type="project" value="TreeGrafter"/>
</dbReference>
<evidence type="ECO:0000256" key="4">
    <source>
        <dbReference type="PIRSR" id="PIRSR000303-1"/>
    </source>
</evidence>
<protein>
    <recommendedName>
        <fullName evidence="5">Glutathione peroxidase</fullName>
    </recommendedName>
</protein>
<dbReference type="RefSeq" id="WP_114373556.1">
    <property type="nucleotide sequence ID" value="NZ_QPEX01000046.1"/>
</dbReference>
<feature type="domain" description="Thioredoxin" evidence="7">
    <location>
        <begin position="21"/>
        <end position="182"/>
    </location>
</feature>
<evidence type="ECO:0000256" key="5">
    <source>
        <dbReference type="RuleBase" id="RU000499"/>
    </source>
</evidence>
<dbReference type="PROSITE" id="PS00460">
    <property type="entry name" value="GLUTATHIONE_PEROXID_1"/>
    <property type="match status" value="1"/>
</dbReference>
<gene>
    <name evidence="8" type="ORF">DTL42_25195</name>
</gene>
<dbReference type="GO" id="GO:0004601">
    <property type="term" value="F:peroxidase activity"/>
    <property type="evidence" value="ECO:0007669"/>
    <property type="project" value="UniProtKB-KW"/>
</dbReference>
<evidence type="ECO:0000256" key="3">
    <source>
        <dbReference type="ARBA" id="ARBA00023002"/>
    </source>
</evidence>
<sequence>MKSVLAVFASLALVAAFSVSALAADEVLKGEVKSLEGKEVDLSQYKGKVVMVVNVASKCGKTPQYEPLQALYEQYGKEGFVVLGFPCNQFRGQEPGTAKEIRTFCTEEYGVTFPMFEKIEVNGDDTAPLYAKLKSYEKDPGDVKWNFEKFLIGRDGEVVARFRTPVEPDDSKVVKAIEAELKKKDD</sequence>
<dbReference type="EMBL" id="QPEX01000046">
    <property type="protein sequence ID" value="RCS40666.1"/>
    <property type="molecule type" value="Genomic_DNA"/>
</dbReference>
<dbReference type="InterPro" id="IPR013766">
    <property type="entry name" value="Thioredoxin_domain"/>
</dbReference>
<dbReference type="InterPro" id="IPR000889">
    <property type="entry name" value="Glutathione_peroxidase"/>
</dbReference>
<evidence type="ECO:0000256" key="2">
    <source>
        <dbReference type="ARBA" id="ARBA00022559"/>
    </source>
</evidence>
<keyword evidence="2 5" id="KW-0575">Peroxidase</keyword>
<dbReference type="PROSITE" id="PS51352">
    <property type="entry name" value="THIOREDOXIN_2"/>
    <property type="match status" value="1"/>
</dbReference>
<proteinExistence type="inferred from homology"/>
<comment type="similarity">
    <text evidence="1 5">Belongs to the glutathione peroxidase family.</text>
</comment>
<accession>A0A368KJB2</accession>
<name>A0A368KJB2_9BACT</name>
<dbReference type="FunFam" id="3.40.30.10:FF:000010">
    <property type="entry name" value="Glutathione peroxidase"/>
    <property type="match status" value="1"/>
</dbReference>
<dbReference type="Pfam" id="PF00255">
    <property type="entry name" value="GSHPx"/>
    <property type="match status" value="1"/>
</dbReference>
<dbReference type="InterPro" id="IPR036249">
    <property type="entry name" value="Thioredoxin-like_sf"/>
</dbReference>
<dbReference type="Gene3D" id="3.40.30.10">
    <property type="entry name" value="Glutaredoxin"/>
    <property type="match status" value="1"/>
</dbReference>
<evidence type="ECO:0000259" key="7">
    <source>
        <dbReference type="PROSITE" id="PS51352"/>
    </source>
</evidence>
<dbReference type="PROSITE" id="PS00763">
    <property type="entry name" value="GLUTATHIONE_PEROXID_2"/>
    <property type="match status" value="1"/>
</dbReference>
<organism evidence="8 9">
    <name type="scientific">Bremerella cremea</name>
    <dbReference type="NCBI Taxonomy" id="1031537"/>
    <lineage>
        <taxon>Bacteria</taxon>
        <taxon>Pseudomonadati</taxon>
        <taxon>Planctomycetota</taxon>
        <taxon>Planctomycetia</taxon>
        <taxon>Pirellulales</taxon>
        <taxon>Pirellulaceae</taxon>
        <taxon>Bremerella</taxon>
    </lineage>
</organism>
<dbReference type="PANTHER" id="PTHR11592">
    <property type="entry name" value="GLUTATHIONE PEROXIDASE"/>
    <property type="match status" value="1"/>
</dbReference>
<reference evidence="8 9" key="1">
    <citation type="submission" date="2018-07" db="EMBL/GenBank/DDBJ databases">
        <title>Comparative genomes isolates from brazilian mangrove.</title>
        <authorList>
            <person name="De Araujo J.E."/>
            <person name="Taketani R.G."/>
            <person name="Silva M.C.P."/>
            <person name="Lourenco M.V."/>
            <person name="Oliveira V.M."/>
            <person name="Andreote F.D."/>
        </authorList>
    </citation>
    <scope>NUCLEOTIDE SEQUENCE [LARGE SCALE GENOMIC DNA]</scope>
    <source>
        <strain evidence="8 9">HEX PRIS-MGV</strain>
    </source>
</reference>
<dbReference type="Proteomes" id="UP000253562">
    <property type="component" value="Unassembled WGS sequence"/>
</dbReference>
<evidence type="ECO:0000313" key="9">
    <source>
        <dbReference type="Proteomes" id="UP000253562"/>
    </source>
</evidence>
<evidence type="ECO:0000256" key="1">
    <source>
        <dbReference type="ARBA" id="ARBA00006926"/>
    </source>
</evidence>
<evidence type="ECO:0000256" key="6">
    <source>
        <dbReference type="SAM" id="SignalP"/>
    </source>
</evidence>
<dbReference type="CDD" id="cd00340">
    <property type="entry name" value="GSH_Peroxidase"/>
    <property type="match status" value="1"/>
</dbReference>
<feature type="signal peptide" evidence="6">
    <location>
        <begin position="1"/>
        <end position="23"/>
    </location>
</feature>
<dbReference type="PRINTS" id="PR01011">
    <property type="entry name" value="GLUTPROXDASE"/>
</dbReference>
<feature type="active site" evidence="4">
    <location>
        <position position="59"/>
    </location>
</feature>
<dbReference type="PANTHER" id="PTHR11592:SF78">
    <property type="entry name" value="GLUTATHIONE PEROXIDASE"/>
    <property type="match status" value="1"/>
</dbReference>
<feature type="chain" id="PRO_5017010528" description="Glutathione peroxidase" evidence="6">
    <location>
        <begin position="24"/>
        <end position="186"/>
    </location>
</feature>
<comment type="caution">
    <text evidence="8">The sequence shown here is derived from an EMBL/GenBank/DDBJ whole genome shotgun (WGS) entry which is preliminary data.</text>
</comment>
<keyword evidence="3 5" id="KW-0560">Oxidoreductase</keyword>
<dbReference type="SUPFAM" id="SSF52833">
    <property type="entry name" value="Thioredoxin-like"/>
    <property type="match status" value="1"/>
</dbReference>
<keyword evidence="6" id="KW-0732">Signal</keyword>
<dbReference type="AlphaFoldDB" id="A0A368KJB2"/>
<evidence type="ECO:0000313" key="8">
    <source>
        <dbReference type="EMBL" id="RCS40666.1"/>
    </source>
</evidence>
<dbReference type="PROSITE" id="PS51355">
    <property type="entry name" value="GLUTATHIONE_PEROXID_3"/>
    <property type="match status" value="1"/>
</dbReference>